<feature type="domain" description="HTH araC/xylS-type" evidence="4">
    <location>
        <begin position="190"/>
        <end position="289"/>
    </location>
</feature>
<keyword evidence="2" id="KW-0238">DNA-binding</keyword>
<sequence>MIHFKTLTDMHRQNGFPPPENPLLSIIRCNGTVACPFGEQEFTGDFYMIAFKKLRSGVIRYGRTTYDHENGSMFFVKPRQVMQFRDVQMEEDAFMILLHEDLLTGHTLFNELKKYTFFEYETNEALHLSPREEKIIWELFDQIEAEYRNNEDEYSRDIILTHISSILKYAQRFYKRQFISRTTLSGVTVSKFQEVLAAHGKEGLPTVGLMASRLHLSPRYLSDLLKAETGKTAIELIHLFLIGEAKNLLRGADQTVAEIAYSLGFENLPYFSRLFKKEVGLSPQQYKKQHLN</sequence>
<dbReference type="Pfam" id="PF12833">
    <property type="entry name" value="HTH_18"/>
    <property type="match status" value="1"/>
</dbReference>
<evidence type="ECO:0000259" key="4">
    <source>
        <dbReference type="PROSITE" id="PS01124"/>
    </source>
</evidence>
<dbReference type="InterPro" id="IPR020449">
    <property type="entry name" value="Tscrpt_reg_AraC-type_HTH"/>
</dbReference>
<dbReference type="EMBL" id="SODV01000001">
    <property type="protein sequence ID" value="TDW99126.1"/>
    <property type="molecule type" value="Genomic_DNA"/>
</dbReference>
<dbReference type="RefSeq" id="WP_133989580.1">
    <property type="nucleotide sequence ID" value="NZ_SODV01000001.1"/>
</dbReference>
<dbReference type="GO" id="GO:0043565">
    <property type="term" value="F:sequence-specific DNA binding"/>
    <property type="evidence" value="ECO:0007669"/>
    <property type="project" value="InterPro"/>
</dbReference>
<keyword evidence="6" id="KW-1185">Reference proteome</keyword>
<dbReference type="AlphaFoldDB" id="A0A4R8DPA4"/>
<organism evidence="5 6">
    <name type="scientific">Dinghuibacter silviterrae</name>
    <dbReference type="NCBI Taxonomy" id="1539049"/>
    <lineage>
        <taxon>Bacteria</taxon>
        <taxon>Pseudomonadati</taxon>
        <taxon>Bacteroidota</taxon>
        <taxon>Chitinophagia</taxon>
        <taxon>Chitinophagales</taxon>
        <taxon>Chitinophagaceae</taxon>
        <taxon>Dinghuibacter</taxon>
    </lineage>
</organism>
<dbReference type="SMART" id="SM00342">
    <property type="entry name" value="HTH_ARAC"/>
    <property type="match status" value="1"/>
</dbReference>
<dbReference type="PANTHER" id="PTHR43280">
    <property type="entry name" value="ARAC-FAMILY TRANSCRIPTIONAL REGULATOR"/>
    <property type="match status" value="1"/>
</dbReference>
<evidence type="ECO:0000256" key="2">
    <source>
        <dbReference type="ARBA" id="ARBA00023125"/>
    </source>
</evidence>
<keyword evidence="1" id="KW-0805">Transcription regulation</keyword>
<dbReference type="Gene3D" id="1.10.10.60">
    <property type="entry name" value="Homeodomain-like"/>
    <property type="match status" value="1"/>
</dbReference>
<name>A0A4R8DPA4_9BACT</name>
<evidence type="ECO:0000313" key="5">
    <source>
        <dbReference type="EMBL" id="TDW99126.1"/>
    </source>
</evidence>
<dbReference type="Proteomes" id="UP000294498">
    <property type="component" value="Unassembled WGS sequence"/>
</dbReference>
<comment type="caution">
    <text evidence="5">The sequence shown here is derived from an EMBL/GenBank/DDBJ whole genome shotgun (WGS) entry which is preliminary data.</text>
</comment>
<evidence type="ECO:0000256" key="1">
    <source>
        <dbReference type="ARBA" id="ARBA00023015"/>
    </source>
</evidence>
<protein>
    <submittedName>
        <fullName evidence="5">Helix-turn-helix protein</fullName>
    </submittedName>
</protein>
<dbReference type="InterPro" id="IPR018060">
    <property type="entry name" value="HTH_AraC"/>
</dbReference>
<evidence type="ECO:0000313" key="6">
    <source>
        <dbReference type="Proteomes" id="UP000294498"/>
    </source>
</evidence>
<evidence type="ECO:0000256" key="3">
    <source>
        <dbReference type="ARBA" id="ARBA00023163"/>
    </source>
</evidence>
<keyword evidence="3" id="KW-0804">Transcription</keyword>
<reference evidence="5 6" key="1">
    <citation type="submission" date="2019-03" db="EMBL/GenBank/DDBJ databases">
        <title>Genomic Encyclopedia of Type Strains, Phase IV (KMG-IV): sequencing the most valuable type-strain genomes for metagenomic binning, comparative biology and taxonomic classification.</title>
        <authorList>
            <person name="Goeker M."/>
        </authorList>
    </citation>
    <scope>NUCLEOTIDE SEQUENCE [LARGE SCALE GENOMIC DNA]</scope>
    <source>
        <strain evidence="5 6">DSM 100059</strain>
    </source>
</reference>
<proteinExistence type="predicted"/>
<dbReference type="GO" id="GO:0003700">
    <property type="term" value="F:DNA-binding transcription factor activity"/>
    <property type="evidence" value="ECO:0007669"/>
    <property type="project" value="InterPro"/>
</dbReference>
<accession>A0A4R8DPA4</accession>
<dbReference type="PROSITE" id="PS01124">
    <property type="entry name" value="HTH_ARAC_FAMILY_2"/>
    <property type="match status" value="1"/>
</dbReference>
<dbReference type="PRINTS" id="PR00032">
    <property type="entry name" value="HTHARAC"/>
</dbReference>
<dbReference type="OrthoDB" id="2600165at2"/>
<dbReference type="PANTHER" id="PTHR43280:SF32">
    <property type="entry name" value="TRANSCRIPTIONAL REGULATORY PROTEIN"/>
    <property type="match status" value="1"/>
</dbReference>
<dbReference type="InterPro" id="IPR009057">
    <property type="entry name" value="Homeodomain-like_sf"/>
</dbReference>
<gene>
    <name evidence="5" type="ORF">EDB95_0134</name>
</gene>
<dbReference type="SUPFAM" id="SSF46689">
    <property type="entry name" value="Homeodomain-like"/>
    <property type="match status" value="1"/>
</dbReference>